<sequence>MSVLTFGIVVYSYFEINASPKPEPQFFCGTESQIDKNLGNNVNGEKLFRNNCAACHNTSDETLIGPGLKNITERRPLDWIVKWVHNPQKVIKSGDKYATELFDKYNQAQMVAYPNLTEEDIDILKYIN</sequence>
<evidence type="ECO:0000256" key="1">
    <source>
        <dbReference type="ARBA" id="ARBA00022617"/>
    </source>
</evidence>
<evidence type="ECO:0000256" key="4">
    <source>
        <dbReference type="PROSITE-ProRule" id="PRU00433"/>
    </source>
</evidence>
<evidence type="ECO:0000313" key="7">
    <source>
        <dbReference type="Proteomes" id="UP001303899"/>
    </source>
</evidence>
<name>A0ABU5S5Y4_9BACT</name>
<dbReference type="InterPro" id="IPR036909">
    <property type="entry name" value="Cyt_c-like_dom_sf"/>
</dbReference>
<accession>A0ABU5S5Y4</accession>
<keyword evidence="7" id="KW-1185">Reference proteome</keyword>
<dbReference type="InterPro" id="IPR009056">
    <property type="entry name" value="Cyt_c-like_dom"/>
</dbReference>
<keyword evidence="3 4" id="KW-0408">Iron</keyword>
<comment type="caution">
    <text evidence="6">The sequence shown here is derived from an EMBL/GenBank/DDBJ whole genome shotgun (WGS) entry which is preliminary data.</text>
</comment>
<dbReference type="RefSeq" id="WP_323329343.1">
    <property type="nucleotide sequence ID" value="NZ_JAYGIL010000013.1"/>
</dbReference>
<reference evidence="6 7" key="1">
    <citation type="submission" date="2023-12" db="EMBL/GenBank/DDBJ databases">
        <title>Novel species of the genus Arcicella isolated from rivers.</title>
        <authorList>
            <person name="Lu H."/>
        </authorList>
    </citation>
    <scope>NUCLEOTIDE SEQUENCE [LARGE SCALE GENOMIC DNA]</scope>
    <source>
        <strain evidence="6 7">DC2W</strain>
    </source>
</reference>
<dbReference type="Gene3D" id="1.10.760.10">
    <property type="entry name" value="Cytochrome c-like domain"/>
    <property type="match status" value="1"/>
</dbReference>
<organism evidence="6 7">
    <name type="scientific">Arcicella gelida</name>
    <dbReference type="NCBI Taxonomy" id="2984195"/>
    <lineage>
        <taxon>Bacteria</taxon>
        <taxon>Pseudomonadati</taxon>
        <taxon>Bacteroidota</taxon>
        <taxon>Cytophagia</taxon>
        <taxon>Cytophagales</taxon>
        <taxon>Flectobacillaceae</taxon>
        <taxon>Arcicella</taxon>
    </lineage>
</organism>
<dbReference type="PROSITE" id="PS51007">
    <property type="entry name" value="CYTC"/>
    <property type="match status" value="1"/>
</dbReference>
<dbReference type="EMBL" id="JAYGIL010000013">
    <property type="protein sequence ID" value="MEA5403653.1"/>
    <property type="molecule type" value="Genomic_DNA"/>
</dbReference>
<dbReference type="Pfam" id="PF00034">
    <property type="entry name" value="Cytochrom_C"/>
    <property type="match status" value="1"/>
</dbReference>
<protein>
    <submittedName>
        <fullName evidence="6">Cytochrome c</fullName>
    </submittedName>
</protein>
<evidence type="ECO:0000256" key="2">
    <source>
        <dbReference type="ARBA" id="ARBA00022723"/>
    </source>
</evidence>
<evidence type="ECO:0000259" key="5">
    <source>
        <dbReference type="PROSITE" id="PS51007"/>
    </source>
</evidence>
<dbReference type="SUPFAM" id="SSF46626">
    <property type="entry name" value="Cytochrome c"/>
    <property type="match status" value="1"/>
</dbReference>
<evidence type="ECO:0000313" key="6">
    <source>
        <dbReference type="EMBL" id="MEA5403653.1"/>
    </source>
</evidence>
<dbReference type="Proteomes" id="UP001303899">
    <property type="component" value="Unassembled WGS sequence"/>
</dbReference>
<gene>
    <name evidence="6" type="ORF">VB776_12075</name>
</gene>
<proteinExistence type="predicted"/>
<feature type="domain" description="Cytochrome c" evidence="5">
    <location>
        <begin position="39"/>
        <end position="128"/>
    </location>
</feature>
<evidence type="ECO:0000256" key="3">
    <source>
        <dbReference type="ARBA" id="ARBA00023004"/>
    </source>
</evidence>
<keyword evidence="2 4" id="KW-0479">Metal-binding</keyword>
<keyword evidence="1 4" id="KW-0349">Heme</keyword>